<sequence>DIRSLTFELESVILVEGSLEKVVCVAEGEPPLTYTWYNKFDRVITSRCKKLSLQQGSP</sequence>
<dbReference type="InterPro" id="IPR036179">
    <property type="entry name" value="Ig-like_dom_sf"/>
</dbReference>
<keyword evidence="2" id="KW-1185">Reference proteome</keyword>
<dbReference type="AlphaFoldDB" id="A0AAV4MTA8"/>
<name>A0AAV4MTA8_CAEEX</name>
<evidence type="ECO:0000313" key="2">
    <source>
        <dbReference type="Proteomes" id="UP001054945"/>
    </source>
</evidence>
<gene>
    <name evidence="1" type="ORF">CEXT_563471</name>
</gene>
<proteinExistence type="predicted"/>
<accession>A0AAV4MTA8</accession>
<dbReference type="EMBL" id="BPLR01020031">
    <property type="protein sequence ID" value="GIX74129.1"/>
    <property type="molecule type" value="Genomic_DNA"/>
</dbReference>
<dbReference type="SUPFAM" id="SSF48726">
    <property type="entry name" value="Immunoglobulin"/>
    <property type="match status" value="1"/>
</dbReference>
<dbReference type="Proteomes" id="UP001054945">
    <property type="component" value="Unassembled WGS sequence"/>
</dbReference>
<organism evidence="1 2">
    <name type="scientific">Caerostris extrusa</name>
    <name type="common">Bark spider</name>
    <name type="synonym">Caerostris bankana</name>
    <dbReference type="NCBI Taxonomy" id="172846"/>
    <lineage>
        <taxon>Eukaryota</taxon>
        <taxon>Metazoa</taxon>
        <taxon>Ecdysozoa</taxon>
        <taxon>Arthropoda</taxon>
        <taxon>Chelicerata</taxon>
        <taxon>Arachnida</taxon>
        <taxon>Araneae</taxon>
        <taxon>Araneomorphae</taxon>
        <taxon>Entelegynae</taxon>
        <taxon>Araneoidea</taxon>
        <taxon>Araneidae</taxon>
        <taxon>Caerostris</taxon>
    </lineage>
</organism>
<protein>
    <recommendedName>
        <fullName evidence="3">Ig-like domain-containing protein</fullName>
    </recommendedName>
</protein>
<reference evidence="1 2" key="1">
    <citation type="submission" date="2021-06" db="EMBL/GenBank/DDBJ databases">
        <title>Caerostris extrusa draft genome.</title>
        <authorList>
            <person name="Kono N."/>
            <person name="Arakawa K."/>
        </authorList>
    </citation>
    <scope>NUCLEOTIDE SEQUENCE [LARGE SCALE GENOMIC DNA]</scope>
</reference>
<comment type="caution">
    <text evidence="1">The sequence shown here is derived from an EMBL/GenBank/DDBJ whole genome shotgun (WGS) entry which is preliminary data.</text>
</comment>
<feature type="non-terminal residue" evidence="1">
    <location>
        <position position="1"/>
    </location>
</feature>
<evidence type="ECO:0008006" key="3">
    <source>
        <dbReference type="Google" id="ProtNLM"/>
    </source>
</evidence>
<evidence type="ECO:0000313" key="1">
    <source>
        <dbReference type="EMBL" id="GIX74129.1"/>
    </source>
</evidence>